<dbReference type="Proteomes" id="UP000799302">
    <property type="component" value="Unassembled WGS sequence"/>
</dbReference>
<sequence length="172" mass="19601">MNQKPPVCFVSGHKNLLDHDFAKRYVPYVDEATKSDHHFVVSSSPGADNKPINYLLEKSDFGPRRITIYLRSCDPQFFSTLAHQRGTDVKVVPGSRTARDAWMTTDYDYYLALLGNKRGTPGRVSGIEKNRLRRESRGEVLSEKNYSRVMENGKNQQAHYKEQILCCCLAKG</sequence>
<name>A0A6A6UGA3_9PEZI</name>
<evidence type="ECO:0000313" key="2">
    <source>
        <dbReference type="Proteomes" id="UP000799302"/>
    </source>
</evidence>
<accession>A0A6A6UGA3</accession>
<dbReference type="EMBL" id="MU004234">
    <property type="protein sequence ID" value="KAF2670118.1"/>
    <property type="molecule type" value="Genomic_DNA"/>
</dbReference>
<protein>
    <submittedName>
        <fullName evidence="1">Uncharacterized protein</fullName>
    </submittedName>
</protein>
<gene>
    <name evidence="1" type="ORF">BT63DRAFT_412876</name>
</gene>
<keyword evidence="2" id="KW-1185">Reference proteome</keyword>
<dbReference type="OrthoDB" id="5422905at2759"/>
<organism evidence="1 2">
    <name type="scientific">Microthyrium microscopicum</name>
    <dbReference type="NCBI Taxonomy" id="703497"/>
    <lineage>
        <taxon>Eukaryota</taxon>
        <taxon>Fungi</taxon>
        <taxon>Dikarya</taxon>
        <taxon>Ascomycota</taxon>
        <taxon>Pezizomycotina</taxon>
        <taxon>Dothideomycetes</taxon>
        <taxon>Dothideomycetes incertae sedis</taxon>
        <taxon>Microthyriales</taxon>
        <taxon>Microthyriaceae</taxon>
        <taxon>Microthyrium</taxon>
    </lineage>
</organism>
<evidence type="ECO:0000313" key="1">
    <source>
        <dbReference type="EMBL" id="KAF2670118.1"/>
    </source>
</evidence>
<proteinExistence type="predicted"/>
<dbReference type="AlphaFoldDB" id="A0A6A6UGA3"/>
<reference evidence="1" key="1">
    <citation type="journal article" date="2020" name="Stud. Mycol.">
        <title>101 Dothideomycetes genomes: a test case for predicting lifestyles and emergence of pathogens.</title>
        <authorList>
            <person name="Haridas S."/>
            <person name="Albert R."/>
            <person name="Binder M."/>
            <person name="Bloem J."/>
            <person name="Labutti K."/>
            <person name="Salamov A."/>
            <person name="Andreopoulos B."/>
            <person name="Baker S."/>
            <person name="Barry K."/>
            <person name="Bills G."/>
            <person name="Bluhm B."/>
            <person name="Cannon C."/>
            <person name="Castanera R."/>
            <person name="Culley D."/>
            <person name="Daum C."/>
            <person name="Ezra D."/>
            <person name="Gonzalez J."/>
            <person name="Henrissat B."/>
            <person name="Kuo A."/>
            <person name="Liang C."/>
            <person name="Lipzen A."/>
            <person name="Lutzoni F."/>
            <person name="Magnuson J."/>
            <person name="Mondo S."/>
            <person name="Nolan M."/>
            <person name="Ohm R."/>
            <person name="Pangilinan J."/>
            <person name="Park H.-J."/>
            <person name="Ramirez L."/>
            <person name="Alfaro M."/>
            <person name="Sun H."/>
            <person name="Tritt A."/>
            <person name="Yoshinaga Y."/>
            <person name="Zwiers L.-H."/>
            <person name="Turgeon B."/>
            <person name="Goodwin S."/>
            <person name="Spatafora J."/>
            <person name="Crous P."/>
            <person name="Grigoriev I."/>
        </authorList>
    </citation>
    <scope>NUCLEOTIDE SEQUENCE</scope>
    <source>
        <strain evidence="1">CBS 115976</strain>
    </source>
</reference>